<protein>
    <submittedName>
        <fullName evidence="3">Putative dehydrogenase</fullName>
    </submittedName>
</protein>
<dbReference type="RefSeq" id="WP_048090696.1">
    <property type="nucleotide sequence ID" value="NZ_JMIY01000004.1"/>
</dbReference>
<sequence>MKKIKLAIIGCGAVAEVFHIPTLQRMPEFEIVALVDANEERAKELKNKYSLNCETFSDYKKVLSKDIDAVFILTPPKFHSQIAIECAEAGKHIFCEKPMETSLEKAKDMVEASEKAGVKLMVGLNFRFIPQFKKVHELIEKGFLGHLIGASSTFFTNASVWPSKSKFQYSREGGGALFEMGCHHMDLIRWYLGDIRNVFGNIKTLNKDITIDDTANVYMEFKNGAAANLAVVWGDLSINEIRVYGDGGFIYANGSKNEVLFTPKGVVAQAPIRIKADKKISAYHEEFRHFFECIMEDRTPVVNGTEGYKTLESTLAAYESYEKGIFVEVTKK</sequence>
<evidence type="ECO:0000313" key="4">
    <source>
        <dbReference type="Proteomes" id="UP000027153"/>
    </source>
</evidence>
<dbReference type="Gene3D" id="3.40.50.720">
    <property type="entry name" value="NAD(P)-binding Rossmann-like Domain"/>
    <property type="match status" value="1"/>
</dbReference>
<dbReference type="GO" id="GO:0000166">
    <property type="term" value="F:nucleotide binding"/>
    <property type="evidence" value="ECO:0007669"/>
    <property type="project" value="InterPro"/>
</dbReference>
<dbReference type="SUPFAM" id="SSF51735">
    <property type="entry name" value="NAD(P)-binding Rossmann-fold domains"/>
    <property type="match status" value="1"/>
</dbReference>
<keyword evidence="4" id="KW-1185">Reference proteome</keyword>
<comment type="caution">
    <text evidence="3">The sequence shown here is derived from an EMBL/GenBank/DDBJ whole genome shotgun (WGS) entry which is preliminary data.</text>
</comment>
<proteinExistence type="predicted"/>
<dbReference type="EMBL" id="JMIY01000004">
    <property type="protein sequence ID" value="KCZ71730.1"/>
    <property type="molecule type" value="Genomic_DNA"/>
</dbReference>
<dbReference type="AlphaFoldDB" id="A0A062V8N2"/>
<gene>
    <name evidence="3" type="ORF">ANME2D_01784</name>
</gene>
<evidence type="ECO:0000259" key="2">
    <source>
        <dbReference type="Pfam" id="PF22725"/>
    </source>
</evidence>
<organism evidence="3 4">
    <name type="scientific">Candidatus Methanoperedens nitratireducens</name>
    <dbReference type="NCBI Taxonomy" id="1392998"/>
    <lineage>
        <taxon>Archaea</taxon>
        <taxon>Methanobacteriati</taxon>
        <taxon>Methanobacteriota</taxon>
        <taxon>Stenosarchaea group</taxon>
        <taxon>Methanomicrobia</taxon>
        <taxon>Methanosarcinales</taxon>
        <taxon>ANME-2 cluster</taxon>
        <taxon>Candidatus Methanoperedentaceae</taxon>
        <taxon>Candidatus Methanoperedens</taxon>
    </lineage>
</organism>
<dbReference type="Proteomes" id="UP000027153">
    <property type="component" value="Unassembled WGS sequence"/>
</dbReference>
<dbReference type="OrthoDB" id="25239at2157"/>
<evidence type="ECO:0000313" key="3">
    <source>
        <dbReference type="EMBL" id="KCZ71730.1"/>
    </source>
</evidence>
<feature type="domain" description="Gfo/Idh/MocA-like oxidoreductase N-terminal" evidence="1">
    <location>
        <begin position="4"/>
        <end position="123"/>
    </location>
</feature>
<dbReference type="InterPro" id="IPR036291">
    <property type="entry name" value="NAD(P)-bd_dom_sf"/>
</dbReference>
<dbReference type="SUPFAM" id="SSF55347">
    <property type="entry name" value="Glyceraldehyde-3-phosphate dehydrogenase-like, C-terminal domain"/>
    <property type="match status" value="1"/>
</dbReference>
<accession>A0A062V8N2</accession>
<dbReference type="InterPro" id="IPR000683">
    <property type="entry name" value="Gfo/Idh/MocA-like_OxRdtase_N"/>
</dbReference>
<dbReference type="Pfam" id="PF22725">
    <property type="entry name" value="GFO_IDH_MocA_C3"/>
    <property type="match status" value="1"/>
</dbReference>
<dbReference type="PANTHER" id="PTHR43377:SF1">
    <property type="entry name" value="BILIVERDIN REDUCTASE A"/>
    <property type="match status" value="1"/>
</dbReference>
<feature type="domain" description="GFO/IDH/MocA-like oxidoreductase" evidence="2">
    <location>
        <begin position="132"/>
        <end position="250"/>
    </location>
</feature>
<dbReference type="InterPro" id="IPR055170">
    <property type="entry name" value="GFO_IDH_MocA-like_dom"/>
</dbReference>
<dbReference type="Pfam" id="PF01408">
    <property type="entry name" value="GFO_IDH_MocA"/>
    <property type="match status" value="1"/>
</dbReference>
<name>A0A062V8N2_9EURY</name>
<dbReference type="PANTHER" id="PTHR43377">
    <property type="entry name" value="BILIVERDIN REDUCTASE A"/>
    <property type="match status" value="1"/>
</dbReference>
<dbReference type="Gene3D" id="3.30.360.10">
    <property type="entry name" value="Dihydrodipicolinate Reductase, domain 2"/>
    <property type="match status" value="1"/>
</dbReference>
<reference evidence="3 4" key="1">
    <citation type="journal article" date="2013" name="Nature">
        <title>Anaerobic oxidation of methane coupled to nitrate reduction in a novel archaeal lineage.</title>
        <authorList>
            <person name="Haroon M.F."/>
            <person name="Hu S."/>
            <person name="Shi Y."/>
            <person name="Imelfort M."/>
            <person name="Keller J."/>
            <person name="Hugenholtz P."/>
            <person name="Yuan Z."/>
            <person name="Tyson G.W."/>
        </authorList>
    </citation>
    <scope>NUCLEOTIDE SEQUENCE [LARGE SCALE GENOMIC DNA]</scope>
    <source>
        <strain evidence="3 4">ANME-2d</strain>
    </source>
</reference>
<dbReference type="InterPro" id="IPR051450">
    <property type="entry name" value="Gfo/Idh/MocA_Oxidoreductases"/>
</dbReference>
<evidence type="ECO:0000259" key="1">
    <source>
        <dbReference type="Pfam" id="PF01408"/>
    </source>
</evidence>